<dbReference type="InterPro" id="IPR001647">
    <property type="entry name" value="HTH_TetR"/>
</dbReference>
<dbReference type="Gene3D" id="1.10.357.10">
    <property type="entry name" value="Tetracycline Repressor, domain 2"/>
    <property type="match status" value="1"/>
</dbReference>
<dbReference type="Pfam" id="PF17924">
    <property type="entry name" value="TetR_C_19"/>
    <property type="match status" value="1"/>
</dbReference>
<evidence type="ECO:0000256" key="1">
    <source>
        <dbReference type="ARBA" id="ARBA00023125"/>
    </source>
</evidence>
<name>A0A410QDB2_9FIRM</name>
<dbReference type="OrthoDB" id="9812484at2"/>
<evidence type="ECO:0000259" key="3">
    <source>
        <dbReference type="PROSITE" id="PS50977"/>
    </source>
</evidence>
<dbReference type="InterPro" id="IPR009057">
    <property type="entry name" value="Homeodomain-like_sf"/>
</dbReference>
<dbReference type="PROSITE" id="PS50977">
    <property type="entry name" value="HTH_TETR_2"/>
    <property type="match status" value="1"/>
</dbReference>
<dbReference type="KEGG" id="spoa:EQM13_09500"/>
<dbReference type="PANTHER" id="PTHR43479">
    <property type="entry name" value="ACREF/ENVCD OPERON REPRESSOR-RELATED"/>
    <property type="match status" value="1"/>
</dbReference>
<keyword evidence="1 2" id="KW-0238">DNA-binding</keyword>
<dbReference type="Pfam" id="PF00440">
    <property type="entry name" value="TetR_N"/>
    <property type="match status" value="1"/>
</dbReference>
<protein>
    <submittedName>
        <fullName evidence="4">TetR/AcrR family transcriptional regulator</fullName>
    </submittedName>
</protein>
<dbReference type="SUPFAM" id="SSF46689">
    <property type="entry name" value="Homeodomain-like"/>
    <property type="match status" value="1"/>
</dbReference>
<feature type="domain" description="HTH tetR-type" evidence="3">
    <location>
        <begin position="33"/>
        <end position="93"/>
    </location>
</feature>
<proteinExistence type="predicted"/>
<accession>A0A410QDB2</accession>
<dbReference type="EMBL" id="CP035282">
    <property type="protein sequence ID" value="QAT61808.1"/>
    <property type="molecule type" value="Genomic_DNA"/>
</dbReference>
<evidence type="ECO:0000313" key="5">
    <source>
        <dbReference type="Proteomes" id="UP000287969"/>
    </source>
</evidence>
<sequence>MITIIMTGCHMTPCHYYEGRILMPKTTFYNLPPEKKKRIFEAARKEFSRVPYNKASINQIIQDANISRGSFYTYFEDKKDLVQYMMDEYATKLVIQGKKTLENSNGDIFATFTDLFNFTLEYSIVRDAMSMFKNIFVGMHTSGDFAISETFNFRNEMEDIKALISNINTENLCVDNKEELKDLLEILICIMKFSILHAPTTSENLPQAKAHFLNKINIIKYGILKERN</sequence>
<evidence type="ECO:0000256" key="2">
    <source>
        <dbReference type="PROSITE-ProRule" id="PRU00335"/>
    </source>
</evidence>
<feature type="DNA-binding region" description="H-T-H motif" evidence="2">
    <location>
        <begin position="56"/>
        <end position="75"/>
    </location>
</feature>
<dbReference type="AlphaFoldDB" id="A0A410QDB2"/>
<dbReference type="InterPro" id="IPR050624">
    <property type="entry name" value="HTH-type_Tx_Regulator"/>
</dbReference>
<dbReference type="PANTHER" id="PTHR43479:SF11">
    <property type="entry name" value="ACREF_ENVCD OPERON REPRESSOR-RELATED"/>
    <property type="match status" value="1"/>
</dbReference>
<evidence type="ECO:0000313" key="4">
    <source>
        <dbReference type="EMBL" id="QAT61808.1"/>
    </source>
</evidence>
<organism evidence="4 5">
    <name type="scientific">Acidilutibacter cellobiosedens</name>
    <dbReference type="NCBI Taxonomy" id="2507161"/>
    <lineage>
        <taxon>Bacteria</taxon>
        <taxon>Bacillati</taxon>
        <taxon>Bacillota</taxon>
        <taxon>Tissierellia</taxon>
        <taxon>Tissierellales</taxon>
        <taxon>Acidilutibacteraceae</taxon>
        <taxon>Acidilutibacter</taxon>
    </lineage>
</organism>
<keyword evidence="5" id="KW-1185">Reference proteome</keyword>
<gene>
    <name evidence="4" type="ORF">EQM13_09500</name>
</gene>
<reference evidence="5" key="1">
    <citation type="submission" date="2019-01" db="EMBL/GenBank/DDBJ databases">
        <title>Draft genomes of a novel of Sporanaerobacter strains.</title>
        <authorList>
            <person name="Ma S."/>
        </authorList>
    </citation>
    <scope>NUCLEOTIDE SEQUENCE [LARGE SCALE GENOMIC DNA]</scope>
    <source>
        <strain evidence="5">NJN-17</strain>
    </source>
</reference>
<dbReference type="GO" id="GO:0003677">
    <property type="term" value="F:DNA binding"/>
    <property type="evidence" value="ECO:0007669"/>
    <property type="project" value="UniProtKB-UniRule"/>
</dbReference>
<dbReference type="Proteomes" id="UP000287969">
    <property type="component" value="Chromosome"/>
</dbReference>